<evidence type="ECO:0000313" key="1">
    <source>
        <dbReference type="EMBL" id="OGM08864.1"/>
    </source>
</evidence>
<dbReference type="EMBL" id="MGFQ01000035">
    <property type="protein sequence ID" value="OGM08864.1"/>
    <property type="molecule type" value="Genomic_DNA"/>
</dbReference>
<evidence type="ECO:0008006" key="3">
    <source>
        <dbReference type="Google" id="ProtNLM"/>
    </source>
</evidence>
<name>A0A1F7X184_9BACT</name>
<organism evidence="1 2">
    <name type="scientific">Candidatus Woesebacteria bacterium RBG_13_36_22</name>
    <dbReference type="NCBI Taxonomy" id="1802478"/>
    <lineage>
        <taxon>Bacteria</taxon>
        <taxon>Candidatus Woeseibacteriota</taxon>
    </lineage>
</organism>
<dbReference type="AlphaFoldDB" id="A0A1F7X184"/>
<sequence length="304" mass="34515">MKILKKSQTLLNIMENATFDFEKNNVEVITLDTLKGTRNETDYGYQPVNGILHYDFIDAILNKISQNGLDGKLETIYAGRGGSRTVPGVSFIGDVSSEGSKRVLKNYILRRVIGKILISNLATEEYVGAVAFSYHQLGLEIAIGANIRVCSNMSIYGKQFFFSTYGDDKLPNVNRLYEVLDDYLAKYEETMAMQKKFIDGLKSIALPREHVAELVGDLTFLRISHDNNEMKDQPKYPLNQSQIGALAEKYLVEEYKKKSTQPIQLYDLYNYATNMYKPGETDFPNVLVCNSRLGQYLIDKFNLN</sequence>
<reference evidence="1 2" key="1">
    <citation type="journal article" date="2016" name="Nat. Commun.">
        <title>Thousands of microbial genomes shed light on interconnected biogeochemical processes in an aquifer system.</title>
        <authorList>
            <person name="Anantharaman K."/>
            <person name="Brown C.T."/>
            <person name="Hug L.A."/>
            <person name="Sharon I."/>
            <person name="Castelle C.J."/>
            <person name="Probst A.J."/>
            <person name="Thomas B.C."/>
            <person name="Singh A."/>
            <person name="Wilkins M.J."/>
            <person name="Karaoz U."/>
            <person name="Brodie E.L."/>
            <person name="Williams K.H."/>
            <person name="Hubbard S.S."/>
            <person name="Banfield J.F."/>
        </authorList>
    </citation>
    <scope>NUCLEOTIDE SEQUENCE [LARGE SCALE GENOMIC DNA]</scope>
</reference>
<gene>
    <name evidence="1" type="ORF">A2Z67_02545</name>
</gene>
<accession>A0A1F7X184</accession>
<protein>
    <recommendedName>
        <fullName evidence="3">DUF932 domain-containing protein</fullName>
    </recommendedName>
</protein>
<comment type="caution">
    <text evidence="1">The sequence shown here is derived from an EMBL/GenBank/DDBJ whole genome shotgun (WGS) entry which is preliminary data.</text>
</comment>
<evidence type="ECO:0000313" key="2">
    <source>
        <dbReference type="Proteomes" id="UP000176939"/>
    </source>
</evidence>
<proteinExistence type="predicted"/>
<dbReference type="Proteomes" id="UP000176939">
    <property type="component" value="Unassembled WGS sequence"/>
</dbReference>